<proteinExistence type="predicted"/>
<feature type="domain" description="Glycosyl transferase family 1" evidence="1">
    <location>
        <begin position="181"/>
        <end position="347"/>
    </location>
</feature>
<dbReference type="SUPFAM" id="SSF53756">
    <property type="entry name" value="UDP-Glycosyltransferase/glycogen phosphorylase"/>
    <property type="match status" value="1"/>
</dbReference>
<dbReference type="EMBL" id="JBHUPC010000010">
    <property type="protein sequence ID" value="MFD2891011.1"/>
    <property type="molecule type" value="Genomic_DNA"/>
</dbReference>
<comment type="caution">
    <text evidence="2">The sequence shown here is derived from an EMBL/GenBank/DDBJ whole genome shotgun (WGS) entry which is preliminary data.</text>
</comment>
<keyword evidence="2" id="KW-0808">Transferase</keyword>
<evidence type="ECO:0000259" key="1">
    <source>
        <dbReference type="Pfam" id="PF00534"/>
    </source>
</evidence>
<reference evidence="3" key="1">
    <citation type="journal article" date="2019" name="Int. J. Syst. Evol. Microbiol.">
        <title>The Global Catalogue of Microorganisms (GCM) 10K type strain sequencing project: providing services to taxonomists for standard genome sequencing and annotation.</title>
        <authorList>
            <consortium name="The Broad Institute Genomics Platform"/>
            <consortium name="The Broad Institute Genome Sequencing Center for Infectious Disease"/>
            <person name="Wu L."/>
            <person name="Ma J."/>
        </authorList>
    </citation>
    <scope>NUCLEOTIDE SEQUENCE [LARGE SCALE GENOMIC DNA]</scope>
    <source>
        <strain evidence="3">KCTC 22671</strain>
    </source>
</reference>
<dbReference type="EC" id="2.4.-.-" evidence="2"/>
<dbReference type="RefSeq" id="WP_379810539.1">
    <property type="nucleotide sequence ID" value="NZ_JBHUPC010000010.1"/>
</dbReference>
<evidence type="ECO:0000313" key="2">
    <source>
        <dbReference type="EMBL" id="MFD2891011.1"/>
    </source>
</evidence>
<sequence length="371" mass="41351">MEHEKIRIAIVSPNQNVFSETFIQAQKEGLQGKVYYYYGGDLPNQLEGYGKVLAKGKKRLYTILRLLKITDLKPNELAFYNSLKRNKIQVVIAQYGFTANRIIEICKRANVALITHFHGYDAAVNSVIEANQNYQSVFKNSRYVIAVSQLMYENLAVLGCPKEKLVYCPYGPHNDFLKVHANLNTQVFVGIGRFVNKKAPYLTILAFQKVVQSFPSAKLVLAGTGELLEVCVNLVKQLGLDKKVSFPGILSREGFIEYLKHSIAFVQHSVTALNGDQEGTPVAILEASAAGLPIIATRHAGIPDVIINNETGILVNEHDVEGMANAMISVLTNNELAQRLGENGKKRIQESFSMKKYLENIDELVKQCCNE</sequence>
<keyword evidence="3" id="KW-1185">Reference proteome</keyword>
<dbReference type="Gene3D" id="3.40.50.2000">
    <property type="entry name" value="Glycogen Phosphorylase B"/>
    <property type="match status" value="2"/>
</dbReference>
<name>A0ABW5YIW5_9FLAO</name>
<protein>
    <submittedName>
        <fullName evidence="2">Glycosyltransferase family 4 protein</fullName>
        <ecNumber evidence="2">2.4.-.-</ecNumber>
    </submittedName>
</protein>
<organism evidence="2 3">
    <name type="scientific">Flavobacterium chuncheonense</name>
    <dbReference type="NCBI Taxonomy" id="2026653"/>
    <lineage>
        <taxon>Bacteria</taxon>
        <taxon>Pseudomonadati</taxon>
        <taxon>Bacteroidota</taxon>
        <taxon>Flavobacteriia</taxon>
        <taxon>Flavobacteriales</taxon>
        <taxon>Flavobacteriaceae</taxon>
        <taxon>Flavobacterium</taxon>
    </lineage>
</organism>
<dbReference type="PANTHER" id="PTHR12526">
    <property type="entry name" value="GLYCOSYLTRANSFERASE"/>
    <property type="match status" value="1"/>
</dbReference>
<dbReference type="Proteomes" id="UP001597534">
    <property type="component" value="Unassembled WGS sequence"/>
</dbReference>
<dbReference type="Pfam" id="PF00534">
    <property type="entry name" value="Glycos_transf_1"/>
    <property type="match status" value="1"/>
</dbReference>
<gene>
    <name evidence="2" type="ORF">ACFS5J_03175</name>
</gene>
<evidence type="ECO:0000313" key="3">
    <source>
        <dbReference type="Proteomes" id="UP001597534"/>
    </source>
</evidence>
<dbReference type="GO" id="GO:0016757">
    <property type="term" value="F:glycosyltransferase activity"/>
    <property type="evidence" value="ECO:0007669"/>
    <property type="project" value="UniProtKB-KW"/>
</dbReference>
<accession>A0ABW5YIW5</accession>
<dbReference type="InterPro" id="IPR001296">
    <property type="entry name" value="Glyco_trans_1"/>
</dbReference>
<keyword evidence="2" id="KW-0328">Glycosyltransferase</keyword>
<dbReference type="CDD" id="cd03801">
    <property type="entry name" value="GT4_PimA-like"/>
    <property type="match status" value="1"/>
</dbReference>